<comment type="caution">
    <text evidence="1">The sequence shown here is derived from an EMBL/GenBank/DDBJ whole genome shotgun (WGS) entry which is preliminary data.</text>
</comment>
<evidence type="ECO:0000313" key="1">
    <source>
        <dbReference type="EMBL" id="KAI5679780.1"/>
    </source>
</evidence>
<organism evidence="1 2">
    <name type="scientific">Catharanthus roseus</name>
    <name type="common">Madagascar periwinkle</name>
    <name type="synonym">Vinca rosea</name>
    <dbReference type="NCBI Taxonomy" id="4058"/>
    <lineage>
        <taxon>Eukaryota</taxon>
        <taxon>Viridiplantae</taxon>
        <taxon>Streptophyta</taxon>
        <taxon>Embryophyta</taxon>
        <taxon>Tracheophyta</taxon>
        <taxon>Spermatophyta</taxon>
        <taxon>Magnoliopsida</taxon>
        <taxon>eudicotyledons</taxon>
        <taxon>Gunneridae</taxon>
        <taxon>Pentapetalae</taxon>
        <taxon>asterids</taxon>
        <taxon>lamiids</taxon>
        <taxon>Gentianales</taxon>
        <taxon>Apocynaceae</taxon>
        <taxon>Rauvolfioideae</taxon>
        <taxon>Vinceae</taxon>
        <taxon>Catharanthinae</taxon>
        <taxon>Catharanthus</taxon>
    </lineage>
</organism>
<sequence>MLRSLLRAAASSTSRPPQCGLSKTLPRTAAAAHQLTASRSFASKKKGKKKDSGSNPANQKLKQKGKKDGSDDKLKPRFEEVPITPTEELVAEIQEHHRRRLAEDFNNKALDVGPNGRPLFTSTTSLSQLTRKDTCRYMEFSKEELESMLPEGLPQGMVTEFEESMRPALLIRQSFLDLRDNYKRIVDPLMYPTTKSPRAQKKVLLDGPRSCGKSIALAMLVHWARTEGWLVLYVPKGREWTHGGFFYKNPQTGLWDTPVQAANVLQNFVKYNEKYLQDLPCKITEPIPLGEGAGVGWMKGADSMPVSEGSTLYDLVQIGIKHTHASVGTLVRLREELPLVDKYPVLLAIDEFI</sequence>
<keyword evidence="2" id="KW-1185">Reference proteome</keyword>
<name>A0ACC0C4G7_CATRO</name>
<proteinExistence type="predicted"/>
<gene>
    <name evidence="1" type="ORF">M9H77_01007</name>
</gene>
<evidence type="ECO:0000313" key="2">
    <source>
        <dbReference type="Proteomes" id="UP001060085"/>
    </source>
</evidence>
<protein>
    <submittedName>
        <fullName evidence="1">Uncharacterized protein</fullName>
    </submittedName>
</protein>
<dbReference type="EMBL" id="CM044701">
    <property type="protein sequence ID" value="KAI5679780.1"/>
    <property type="molecule type" value="Genomic_DNA"/>
</dbReference>
<accession>A0ACC0C4G7</accession>
<reference evidence="2" key="1">
    <citation type="journal article" date="2023" name="Nat. Plants">
        <title>Single-cell RNA sequencing provides a high-resolution roadmap for understanding the multicellular compartmentation of specialized metabolism.</title>
        <authorList>
            <person name="Sun S."/>
            <person name="Shen X."/>
            <person name="Li Y."/>
            <person name="Li Y."/>
            <person name="Wang S."/>
            <person name="Li R."/>
            <person name="Zhang H."/>
            <person name="Shen G."/>
            <person name="Guo B."/>
            <person name="Wei J."/>
            <person name="Xu J."/>
            <person name="St-Pierre B."/>
            <person name="Chen S."/>
            <person name="Sun C."/>
        </authorList>
    </citation>
    <scope>NUCLEOTIDE SEQUENCE [LARGE SCALE GENOMIC DNA]</scope>
</reference>
<dbReference type="Proteomes" id="UP001060085">
    <property type="component" value="Linkage Group LG01"/>
</dbReference>